<dbReference type="InterPro" id="IPR000445">
    <property type="entry name" value="HhH_motif"/>
</dbReference>
<dbReference type="EC" id="4.2.99.18" evidence="10"/>
<keyword evidence="5 10" id="KW-0378">Hydrolase</keyword>
<dbReference type="Pfam" id="PF00730">
    <property type="entry name" value="HhH-GPD"/>
    <property type="match status" value="1"/>
</dbReference>
<dbReference type="PANTHER" id="PTHR10359">
    <property type="entry name" value="A/G-SPECIFIC ADENINE GLYCOSYLASE/ENDONUCLEASE III"/>
    <property type="match status" value="1"/>
</dbReference>
<dbReference type="Gene3D" id="1.10.1670.10">
    <property type="entry name" value="Helix-hairpin-Helix base-excision DNA repair enzymes (C-terminal)"/>
    <property type="match status" value="1"/>
</dbReference>
<keyword evidence="10" id="KW-0238">DNA-binding</keyword>
<feature type="domain" description="HhH-GPD" evidence="11">
    <location>
        <begin position="39"/>
        <end position="186"/>
    </location>
</feature>
<dbReference type="PANTHER" id="PTHR10359:SF18">
    <property type="entry name" value="ENDONUCLEASE III"/>
    <property type="match status" value="1"/>
</dbReference>
<evidence type="ECO:0000256" key="7">
    <source>
        <dbReference type="ARBA" id="ARBA00023014"/>
    </source>
</evidence>
<feature type="binding site" evidence="10">
    <location>
        <position position="195"/>
    </location>
    <ligand>
        <name>[4Fe-4S] cluster</name>
        <dbReference type="ChEBI" id="CHEBI:49883"/>
    </ligand>
</feature>
<dbReference type="CDD" id="cd00056">
    <property type="entry name" value="ENDO3c"/>
    <property type="match status" value="1"/>
</dbReference>
<dbReference type="Proteomes" id="UP000183190">
    <property type="component" value="Unassembled WGS sequence"/>
</dbReference>
<evidence type="ECO:0000256" key="2">
    <source>
        <dbReference type="ARBA" id="ARBA00022485"/>
    </source>
</evidence>
<accession>A0A1H6ILE7</accession>
<evidence type="ECO:0000256" key="4">
    <source>
        <dbReference type="ARBA" id="ARBA00022763"/>
    </source>
</evidence>
<keyword evidence="12" id="KW-0255">Endonuclease</keyword>
<dbReference type="InterPro" id="IPR004035">
    <property type="entry name" value="Endouclease-III_FeS-bd_BS"/>
</dbReference>
<dbReference type="FunFam" id="1.10.340.30:FF:000001">
    <property type="entry name" value="Endonuclease III"/>
    <property type="match status" value="1"/>
</dbReference>
<comment type="catalytic activity">
    <reaction evidence="10">
        <text>2'-deoxyribonucleotide-(2'-deoxyribose 5'-phosphate)-2'-deoxyribonucleotide-DNA = a 3'-end 2'-deoxyribonucleotide-(2,3-dehydro-2,3-deoxyribose 5'-phosphate)-DNA + a 5'-end 5'-phospho-2'-deoxyribonucleoside-DNA + H(+)</text>
        <dbReference type="Rhea" id="RHEA:66592"/>
        <dbReference type="Rhea" id="RHEA-COMP:13180"/>
        <dbReference type="Rhea" id="RHEA-COMP:16897"/>
        <dbReference type="Rhea" id="RHEA-COMP:17067"/>
        <dbReference type="ChEBI" id="CHEBI:15378"/>
        <dbReference type="ChEBI" id="CHEBI:136412"/>
        <dbReference type="ChEBI" id="CHEBI:157695"/>
        <dbReference type="ChEBI" id="CHEBI:167181"/>
        <dbReference type="EC" id="4.2.99.18"/>
    </reaction>
</comment>
<evidence type="ECO:0000313" key="13">
    <source>
        <dbReference type="Proteomes" id="UP000183190"/>
    </source>
</evidence>
<dbReference type="InterPro" id="IPR011257">
    <property type="entry name" value="DNA_glycosylase"/>
</dbReference>
<dbReference type="OrthoDB" id="9800977at2"/>
<keyword evidence="9 10" id="KW-0326">Glycosidase</keyword>
<dbReference type="SMART" id="SM00525">
    <property type="entry name" value="FES"/>
    <property type="match status" value="1"/>
</dbReference>
<reference evidence="12 13" key="1">
    <citation type="submission" date="2016-10" db="EMBL/GenBank/DDBJ databases">
        <authorList>
            <person name="de Groot N.N."/>
        </authorList>
    </citation>
    <scope>NUCLEOTIDE SEQUENCE [LARGE SCALE GENOMIC DNA]</scope>
    <source>
        <strain evidence="12 13">YAD2003</strain>
    </source>
</reference>
<dbReference type="InterPro" id="IPR005759">
    <property type="entry name" value="Nth"/>
</dbReference>
<feature type="binding site" evidence="10">
    <location>
        <position position="198"/>
    </location>
    <ligand>
        <name>[4Fe-4S] cluster</name>
        <dbReference type="ChEBI" id="CHEBI:49883"/>
    </ligand>
</feature>
<keyword evidence="7 10" id="KW-0411">Iron-sulfur</keyword>
<comment type="function">
    <text evidence="10">DNA repair enzyme that has both DNA N-glycosylase activity and AP-lyase activity. The DNA N-glycosylase activity releases various damaged pyrimidines from DNA by cleaving the N-glycosidic bond, leaving an AP (apurinic/apyrimidinic) site. The AP-lyase activity cleaves the phosphodiester bond 3' to the AP site by a beta-elimination, leaving a 3'-terminal unsaturated sugar and a product with a terminal 5'-phosphate.</text>
</comment>
<evidence type="ECO:0000256" key="8">
    <source>
        <dbReference type="ARBA" id="ARBA00023204"/>
    </source>
</evidence>
<dbReference type="Pfam" id="PF00633">
    <property type="entry name" value="HHH"/>
    <property type="match status" value="1"/>
</dbReference>
<gene>
    <name evidence="10" type="primary">nth</name>
    <name evidence="12" type="ORF">SAMN02910265_00872</name>
</gene>
<evidence type="ECO:0000313" key="12">
    <source>
        <dbReference type="EMBL" id="SEH47161.1"/>
    </source>
</evidence>
<dbReference type="GO" id="GO:0046872">
    <property type="term" value="F:metal ion binding"/>
    <property type="evidence" value="ECO:0007669"/>
    <property type="project" value="UniProtKB-KW"/>
</dbReference>
<keyword evidence="3 10" id="KW-0479">Metal-binding</keyword>
<dbReference type="PROSITE" id="PS01155">
    <property type="entry name" value="ENDONUCLEASE_III_2"/>
    <property type="match status" value="1"/>
</dbReference>
<evidence type="ECO:0000256" key="5">
    <source>
        <dbReference type="ARBA" id="ARBA00022801"/>
    </source>
</evidence>
<keyword evidence="12" id="KW-0540">Nuclease</keyword>
<dbReference type="SUPFAM" id="SSF48150">
    <property type="entry name" value="DNA-glycosylase"/>
    <property type="match status" value="1"/>
</dbReference>
<comment type="cofactor">
    <cofactor evidence="10">
        <name>[4Fe-4S] cluster</name>
        <dbReference type="ChEBI" id="CHEBI:49883"/>
    </cofactor>
    <text evidence="10">Binds 1 [4Fe-4S] cluster.</text>
</comment>
<evidence type="ECO:0000256" key="3">
    <source>
        <dbReference type="ARBA" id="ARBA00022723"/>
    </source>
</evidence>
<dbReference type="GO" id="GO:0019104">
    <property type="term" value="F:DNA N-glycosylase activity"/>
    <property type="evidence" value="ECO:0007669"/>
    <property type="project" value="UniProtKB-UniRule"/>
</dbReference>
<dbReference type="GO" id="GO:0003677">
    <property type="term" value="F:DNA binding"/>
    <property type="evidence" value="ECO:0007669"/>
    <property type="project" value="UniProtKB-UniRule"/>
</dbReference>
<dbReference type="Gene3D" id="1.10.340.30">
    <property type="entry name" value="Hypothetical protein, domain 2"/>
    <property type="match status" value="1"/>
</dbReference>
<keyword evidence="8 10" id="KW-0234">DNA repair</keyword>
<keyword evidence="10 12" id="KW-0456">Lyase</keyword>
<feature type="binding site" evidence="10">
    <location>
        <position position="204"/>
    </location>
    <ligand>
        <name>[4Fe-4S] cluster</name>
        <dbReference type="ChEBI" id="CHEBI:49883"/>
    </ligand>
</feature>
<sequence>MTKKEIAELAVKELEKLYPDAACTLNYDKPYELMFAARLAAQCTDARVNVVTETLFKKYPSLEAFANADLAELEQDVKPCGFYHNKAKSLKEMASQLINDFGGEVPDTMEELLTLSGIGRKTANLMLGDVFGKPAMVTDTHCIRITGRLGLTKNKEPAKVEKDLVKLIPPDVSSDFCHRTVEFGRDICNARKPKCDVCPLNYFCKSYISQTSK</sequence>
<dbReference type="RefSeq" id="WP_074714654.1">
    <property type="nucleotide sequence ID" value="NZ_FNWV01000002.1"/>
</dbReference>
<dbReference type="HAMAP" id="MF_00942">
    <property type="entry name" value="Nth"/>
    <property type="match status" value="1"/>
</dbReference>
<name>A0A1H6ILE7_RUMFL</name>
<dbReference type="GO" id="GO:0051539">
    <property type="term" value="F:4 iron, 4 sulfur cluster binding"/>
    <property type="evidence" value="ECO:0007669"/>
    <property type="project" value="UniProtKB-UniRule"/>
</dbReference>
<dbReference type="Pfam" id="PF10576">
    <property type="entry name" value="EndIII_4Fe-2S"/>
    <property type="match status" value="1"/>
</dbReference>
<evidence type="ECO:0000256" key="9">
    <source>
        <dbReference type="ARBA" id="ARBA00023295"/>
    </source>
</evidence>
<feature type="binding site" evidence="10">
    <location>
        <position position="188"/>
    </location>
    <ligand>
        <name>[4Fe-4S] cluster</name>
        <dbReference type="ChEBI" id="CHEBI:49883"/>
    </ligand>
</feature>
<evidence type="ECO:0000256" key="10">
    <source>
        <dbReference type="HAMAP-Rule" id="MF_00942"/>
    </source>
</evidence>
<organism evidence="12 13">
    <name type="scientific">Ruminococcus flavefaciens</name>
    <dbReference type="NCBI Taxonomy" id="1265"/>
    <lineage>
        <taxon>Bacteria</taxon>
        <taxon>Bacillati</taxon>
        <taxon>Bacillota</taxon>
        <taxon>Clostridia</taxon>
        <taxon>Eubacteriales</taxon>
        <taxon>Oscillospiraceae</taxon>
        <taxon>Ruminococcus</taxon>
    </lineage>
</organism>
<dbReference type="InterPro" id="IPR023170">
    <property type="entry name" value="HhH_base_excis_C"/>
</dbReference>
<evidence type="ECO:0000259" key="11">
    <source>
        <dbReference type="SMART" id="SM00478"/>
    </source>
</evidence>
<dbReference type="PIRSF" id="PIRSF001435">
    <property type="entry name" value="Nth"/>
    <property type="match status" value="1"/>
</dbReference>
<dbReference type="GO" id="GO:0006285">
    <property type="term" value="P:base-excision repair, AP site formation"/>
    <property type="evidence" value="ECO:0007669"/>
    <property type="project" value="TreeGrafter"/>
</dbReference>
<dbReference type="GO" id="GO:0140078">
    <property type="term" value="F:class I DNA-(apurinic or apyrimidinic site) endonuclease activity"/>
    <property type="evidence" value="ECO:0007669"/>
    <property type="project" value="UniProtKB-EC"/>
</dbReference>
<dbReference type="PROSITE" id="PS00764">
    <property type="entry name" value="ENDONUCLEASE_III_1"/>
    <property type="match status" value="1"/>
</dbReference>
<proteinExistence type="inferred from homology"/>
<dbReference type="SMART" id="SM00478">
    <property type="entry name" value="ENDO3c"/>
    <property type="match status" value="1"/>
</dbReference>
<protein>
    <recommendedName>
        <fullName evidence="10">Endonuclease III</fullName>
        <ecNumber evidence="10">4.2.99.18</ecNumber>
    </recommendedName>
    <alternativeName>
        <fullName evidence="10">DNA-(apurinic or apyrimidinic site) lyase</fullName>
    </alternativeName>
</protein>
<dbReference type="EMBL" id="FNWV01000002">
    <property type="protein sequence ID" value="SEH47161.1"/>
    <property type="molecule type" value="Genomic_DNA"/>
</dbReference>
<comment type="similarity">
    <text evidence="1 10">Belongs to the Nth/MutY family.</text>
</comment>
<dbReference type="InterPro" id="IPR003651">
    <property type="entry name" value="Endonuclease3_FeS-loop_motif"/>
</dbReference>
<evidence type="ECO:0000256" key="6">
    <source>
        <dbReference type="ARBA" id="ARBA00023004"/>
    </source>
</evidence>
<dbReference type="InterPro" id="IPR004036">
    <property type="entry name" value="Endonuclease-III-like_CS2"/>
</dbReference>
<keyword evidence="6 10" id="KW-0408">Iron</keyword>
<keyword evidence="4 10" id="KW-0227">DNA damage</keyword>
<dbReference type="InterPro" id="IPR003265">
    <property type="entry name" value="HhH-GPD_domain"/>
</dbReference>
<dbReference type="AlphaFoldDB" id="A0A1H6ILE7"/>
<dbReference type="NCBIfam" id="TIGR01083">
    <property type="entry name" value="nth"/>
    <property type="match status" value="1"/>
</dbReference>
<keyword evidence="2 10" id="KW-0004">4Fe-4S</keyword>
<evidence type="ECO:0000256" key="1">
    <source>
        <dbReference type="ARBA" id="ARBA00008343"/>
    </source>
</evidence>